<sequence length="29" mass="3529">MNRPLNVRPKILTLRRSVFLWQNIAQHLN</sequence>
<protein>
    <submittedName>
        <fullName evidence="1">Uncharacterized protein</fullName>
    </submittedName>
</protein>
<reference evidence="1" key="1">
    <citation type="journal article" date="2021" name="Proc. Natl. Acad. Sci. U.S.A.">
        <title>A Catalog of Tens of Thousands of Viruses from Human Metagenomes Reveals Hidden Associations with Chronic Diseases.</title>
        <authorList>
            <person name="Tisza M.J."/>
            <person name="Buck C.B."/>
        </authorList>
    </citation>
    <scope>NUCLEOTIDE SEQUENCE</scope>
    <source>
        <strain evidence="1">CtRbn2</strain>
    </source>
</reference>
<accession>A0A8S5PX36</accession>
<organism evidence="1">
    <name type="scientific">Myoviridae sp. ctRbn2</name>
    <dbReference type="NCBI Taxonomy" id="2825104"/>
    <lineage>
        <taxon>Viruses</taxon>
        <taxon>Duplodnaviria</taxon>
        <taxon>Heunggongvirae</taxon>
        <taxon>Uroviricota</taxon>
        <taxon>Caudoviricetes</taxon>
    </lineage>
</organism>
<name>A0A8S5PX36_9CAUD</name>
<dbReference type="EMBL" id="BK015524">
    <property type="protein sequence ID" value="DAE11013.1"/>
    <property type="molecule type" value="Genomic_DNA"/>
</dbReference>
<proteinExistence type="predicted"/>
<evidence type="ECO:0000313" key="1">
    <source>
        <dbReference type="EMBL" id="DAE11013.1"/>
    </source>
</evidence>